<evidence type="ECO:0000256" key="2">
    <source>
        <dbReference type="ARBA" id="ARBA00007257"/>
    </source>
</evidence>
<keyword evidence="3" id="KW-0134">Cell wall</keyword>
<keyword evidence="8" id="KW-0812">Transmembrane</keyword>
<sequence>ENVDPGEDYFVTQKENGVESSPSNKVDVQPATPSITGSAPGVGEITVNEATANATVTLYDKTGRVVDTGTADKDGNVTFVGVNPGAGYYVTQTVNEVESGQSNKVTLTPATPTITSPDNGVIEVTGAKSGSEVTLYDKDGNVIDTAIADENGTATFENVDPGEDYFVTQKENGVESSPSNKVDVQPAAPNITGSAPGVGEITVSEATANATVTLYDQTGRVVDTGTADKDGNVTFVGVNSGAGYYVTQTVNEVESVPSNKVDVKPAAPTITGSPRGVGEITVTKATPGSTVTLYDKDGKPVTTKPANSTGTAVFTNVPFAEGYTATQTVNQVESAKSNKVDLENLTNDEQVDDALRELEIGYDNPTDTWESVTSSLFLLTIGKHETNVKWQSSKPTVIEIPNSKEHTITGKVNRQKQEEIVVVTATVSKGDISKSRKFLIIVKADGLTKETDTNYNRAINVKVGETQVPIKIQRINIKGSNPGVIDKIIMTVKETEQAITASGQEKTVTINIDEIAGDEPNEIAIEVTEESIKQLAEQNKNLVIQTEYGVFTFDNDELKQMAENSLDIFLRLVPLKDEPEKRAAEQILLEADVTKQTIALFGKKVVLLGNPIQVHTNYANYETTLFIPFGKNGIVIPDKDIEEFLASLRLFIHHSDGEKVLRDDFVVQYNENGEAFGITFVVDKFSTFSIAQLVEEEEEVIPPPQIVEEKEKEKDNPTKAPSKEEEVEASPKTEEEKGEQGSESLPSTATNAYNYLMLGLLLLVLGVLLTIKIRKKA</sequence>
<dbReference type="InterPro" id="IPR019931">
    <property type="entry name" value="LPXTG_anchor"/>
</dbReference>
<comment type="similarity">
    <text evidence="2">Belongs to the serine-aspartate repeat-containing protein (SDr) family.</text>
</comment>
<keyword evidence="8" id="KW-0472">Membrane</keyword>
<evidence type="ECO:0000256" key="8">
    <source>
        <dbReference type="SAM" id="Phobius"/>
    </source>
</evidence>
<feature type="transmembrane region" description="Helical" evidence="8">
    <location>
        <begin position="752"/>
        <end position="771"/>
    </location>
</feature>
<feature type="compositionally biased region" description="Basic and acidic residues" evidence="7">
    <location>
        <begin position="707"/>
        <end position="740"/>
    </location>
</feature>
<dbReference type="Pfam" id="PF20578">
    <property type="entry name" value="aBig_2"/>
    <property type="match status" value="1"/>
</dbReference>
<reference evidence="10 11" key="1">
    <citation type="submission" date="2021-06" db="EMBL/GenBank/DDBJ databases">
        <title>Bacillus sp. RD4P76, an endophyte from a halophyte.</title>
        <authorList>
            <person name="Sun J.-Q."/>
        </authorList>
    </citation>
    <scope>NUCLEOTIDE SEQUENCE [LARGE SCALE GENOMIC DNA]</scope>
    <source>
        <strain evidence="10 11">CGMCC 1.15917</strain>
    </source>
</reference>
<dbReference type="PANTHER" id="PTHR36108">
    <property type="entry name" value="COLOSSIN-B-RELATED"/>
    <property type="match status" value="1"/>
</dbReference>
<evidence type="ECO:0000256" key="1">
    <source>
        <dbReference type="ARBA" id="ARBA00004168"/>
    </source>
</evidence>
<evidence type="ECO:0000313" key="10">
    <source>
        <dbReference type="EMBL" id="MBU9713339.1"/>
    </source>
</evidence>
<accession>A0ABS6JI40</accession>
<feature type="region of interest" description="Disordered" evidence="7">
    <location>
        <begin position="1"/>
        <end position="40"/>
    </location>
</feature>
<dbReference type="EMBL" id="JAHQCS010000133">
    <property type="protein sequence ID" value="MBU9713339.1"/>
    <property type="molecule type" value="Genomic_DNA"/>
</dbReference>
<evidence type="ECO:0000256" key="5">
    <source>
        <dbReference type="ARBA" id="ARBA00022729"/>
    </source>
</evidence>
<name>A0ABS6JI40_9BACI</name>
<protein>
    <submittedName>
        <fullName evidence="10">LPXTG cell wall anchor domain-containing protein</fullName>
    </submittedName>
</protein>
<dbReference type="Pfam" id="PF00746">
    <property type="entry name" value="Gram_pos_anchor"/>
    <property type="match status" value="1"/>
</dbReference>
<evidence type="ECO:0000256" key="3">
    <source>
        <dbReference type="ARBA" id="ARBA00022512"/>
    </source>
</evidence>
<feature type="domain" description="Gram-positive cocci surface proteins LPxTG" evidence="9">
    <location>
        <begin position="745"/>
        <end position="777"/>
    </location>
</feature>
<evidence type="ECO:0000256" key="7">
    <source>
        <dbReference type="SAM" id="MobiDB-lite"/>
    </source>
</evidence>
<dbReference type="PROSITE" id="PS50847">
    <property type="entry name" value="GRAM_POS_ANCHORING"/>
    <property type="match status" value="1"/>
</dbReference>
<feature type="non-terminal residue" evidence="10">
    <location>
        <position position="1"/>
    </location>
</feature>
<dbReference type="NCBIfam" id="TIGR01167">
    <property type="entry name" value="LPXTG_anchor"/>
    <property type="match status" value="1"/>
</dbReference>
<keyword evidence="8" id="KW-1133">Transmembrane helix</keyword>
<dbReference type="Proteomes" id="UP000784880">
    <property type="component" value="Unassembled WGS sequence"/>
</dbReference>
<feature type="compositionally biased region" description="Polar residues" evidence="7">
    <location>
        <begin position="13"/>
        <end position="37"/>
    </location>
</feature>
<evidence type="ECO:0000313" key="11">
    <source>
        <dbReference type="Proteomes" id="UP000784880"/>
    </source>
</evidence>
<comment type="subcellular location">
    <subcellularLocation>
        <location evidence="1">Secreted</location>
        <location evidence="1">Cell wall</location>
        <topology evidence="1">Peptidoglycan-anchor</topology>
    </subcellularLocation>
</comment>
<comment type="caution">
    <text evidence="10">The sequence shown here is derived from an EMBL/GenBank/DDBJ whole genome shotgun (WGS) entry which is preliminary data.</text>
</comment>
<evidence type="ECO:0000256" key="6">
    <source>
        <dbReference type="ARBA" id="ARBA00023088"/>
    </source>
</evidence>
<feature type="region of interest" description="Disordered" evidence="7">
    <location>
        <begin position="701"/>
        <end position="746"/>
    </location>
</feature>
<keyword evidence="11" id="KW-1185">Reference proteome</keyword>
<proteinExistence type="inferred from homology"/>
<evidence type="ECO:0000259" key="9">
    <source>
        <dbReference type="PROSITE" id="PS50847"/>
    </source>
</evidence>
<evidence type="ECO:0000256" key="4">
    <source>
        <dbReference type="ARBA" id="ARBA00022525"/>
    </source>
</evidence>
<keyword evidence="4" id="KW-0964">Secreted</keyword>
<dbReference type="RefSeq" id="WP_217067501.1">
    <property type="nucleotide sequence ID" value="NZ_JAHQCS010000133.1"/>
</dbReference>
<keyword evidence="6" id="KW-0572">Peptidoglycan-anchor</keyword>
<organism evidence="10 11">
    <name type="scientific">Evansella tamaricis</name>
    <dbReference type="NCBI Taxonomy" id="2069301"/>
    <lineage>
        <taxon>Bacteria</taxon>
        <taxon>Bacillati</taxon>
        <taxon>Bacillota</taxon>
        <taxon>Bacilli</taxon>
        <taxon>Bacillales</taxon>
        <taxon>Bacillaceae</taxon>
        <taxon>Evansella</taxon>
    </lineage>
</organism>
<dbReference type="PANTHER" id="PTHR36108:SF13">
    <property type="entry name" value="COLOSSIN-B-RELATED"/>
    <property type="match status" value="1"/>
</dbReference>
<keyword evidence="5" id="KW-0732">Signal</keyword>
<dbReference type="InterPro" id="IPR046780">
    <property type="entry name" value="aBig_2"/>
</dbReference>
<gene>
    <name evidence="10" type="ORF">KS419_16550</name>
</gene>